<dbReference type="RefSeq" id="WP_119379818.1">
    <property type="nucleotide sequence ID" value="NZ_QWGB01000005.1"/>
</dbReference>
<name>A0A399R5B9_9PROT</name>
<accession>A0A399R5B9</accession>
<dbReference type="Gene3D" id="3.40.50.10540">
    <property type="entry name" value="Crotonobetainyl-coa:carnitine coa-transferase, domain 1"/>
    <property type="match status" value="1"/>
</dbReference>
<reference evidence="1 2" key="1">
    <citation type="submission" date="2018-08" db="EMBL/GenBank/DDBJ databases">
        <title>Henriciella mobilis sp. nov., isolated from seawater.</title>
        <authorList>
            <person name="Cheng H."/>
            <person name="Wu Y.-H."/>
            <person name="Xu X.-W."/>
            <person name="Guo L.-L."/>
        </authorList>
    </citation>
    <scope>NUCLEOTIDE SEQUENCE [LARGE SCALE GENOMIC DNA]</scope>
    <source>
        <strain evidence="1 2">CCUG66934</strain>
    </source>
</reference>
<sequence length="407" mass="43617">MYKLLEGLSIVECASFVAAPSAGLYLSQLGASVTRIDHAEGGPDYRRWPVADSGESFYWEGLNRGKKSVAVNVRDKAGRTLIQDLITAPGEGAGILVTNYPCDGFLSHEVLAKKRPDLITVRIMGTADGQSAVDYTVNSAIGLPFMTGPEALGDEPVNHVLPAWDLLAGSYAAFVLMAAINHRERTGQGQEIRVPLADIAIAALGNLGQIAEVLQSGHDRPRIGNDLFGAFGRDFATADGRRMMIVALTQRQWTALVETLGLTEKVAELEARLGVDLATSESVRYQYRKEIYPLIAGRVCRFTLEELGATLSRAGGCWGAYNSLHEAVTQTQTVRGNPIFEEIDNVSGLRYPVAGAPATLPAFQRGKPQSARSLGADTFSVLQDRLGLSASECDALKAKGIAGRAQV</sequence>
<proteinExistence type="predicted"/>
<dbReference type="Proteomes" id="UP000265431">
    <property type="component" value="Unassembled WGS sequence"/>
</dbReference>
<dbReference type="PANTHER" id="PTHR48228">
    <property type="entry name" value="SUCCINYL-COA--D-CITRAMALATE COA-TRANSFERASE"/>
    <property type="match status" value="1"/>
</dbReference>
<dbReference type="OrthoDB" id="9806585at2"/>
<dbReference type="GO" id="GO:0003824">
    <property type="term" value="F:catalytic activity"/>
    <property type="evidence" value="ECO:0007669"/>
    <property type="project" value="InterPro"/>
</dbReference>
<dbReference type="SUPFAM" id="SSF89796">
    <property type="entry name" value="CoA-transferase family III (CaiB/BaiF)"/>
    <property type="match status" value="1"/>
</dbReference>
<comment type="caution">
    <text evidence="1">The sequence shown here is derived from an EMBL/GenBank/DDBJ whole genome shotgun (WGS) entry which is preliminary data.</text>
</comment>
<keyword evidence="2" id="KW-1185">Reference proteome</keyword>
<dbReference type="Pfam" id="PF02515">
    <property type="entry name" value="CoA_transf_3"/>
    <property type="match status" value="1"/>
</dbReference>
<dbReference type="Gene3D" id="3.30.1540.10">
    <property type="entry name" value="formyl-coa transferase, domain 3"/>
    <property type="match status" value="1"/>
</dbReference>
<dbReference type="InterPro" id="IPR044855">
    <property type="entry name" value="CoA-Trfase_III_dom3_sf"/>
</dbReference>
<evidence type="ECO:0000313" key="1">
    <source>
        <dbReference type="EMBL" id="RIJ24629.1"/>
    </source>
</evidence>
<gene>
    <name evidence="1" type="ORF">D1224_10510</name>
</gene>
<dbReference type="PANTHER" id="PTHR48228:SF5">
    <property type="entry name" value="ALPHA-METHYLACYL-COA RACEMASE"/>
    <property type="match status" value="1"/>
</dbReference>
<dbReference type="InterPro" id="IPR023606">
    <property type="entry name" value="CoA-Trfase_III_dom_1_sf"/>
</dbReference>
<protein>
    <submittedName>
        <fullName evidence="1">Carnitine dehydratase</fullName>
    </submittedName>
</protein>
<dbReference type="AlphaFoldDB" id="A0A399R5B9"/>
<evidence type="ECO:0000313" key="2">
    <source>
        <dbReference type="Proteomes" id="UP000265431"/>
    </source>
</evidence>
<organism evidence="1 2">
    <name type="scientific">Henriciella barbarensis</name>
    <dbReference type="NCBI Taxonomy" id="86342"/>
    <lineage>
        <taxon>Bacteria</taxon>
        <taxon>Pseudomonadati</taxon>
        <taxon>Pseudomonadota</taxon>
        <taxon>Alphaproteobacteria</taxon>
        <taxon>Hyphomonadales</taxon>
        <taxon>Hyphomonadaceae</taxon>
        <taxon>Henriciella</taxon>
    </lineage>
</organism>
<dbReference type="InterPro" id="IPR050509">
    <property type="entry name" value="CoA-transferase_III"/>
</dbReference>
<dbReference type="InterPro" id="IPR003673">
    <property type="entry name" value="CoA-Trfase_fam_III"/>
</dbReference>
<dbReference type="EMBL" id="QWGB01000005">
    <property type="protein sequence ID" value="RIJ24629.1"/>
    <property type="molecule type" value="Genomic_DNA"/>
</dbReference>